<gene>
    <name evidence="2" type="ORF">CRP118_gp49</name>
</gene>
<feature type="domain" description="Glutaredoxin" evidence="1">
    <location>
        <begin position="5"/>
        <end position="56"/>
    </location>
</feature>
<dbReference type="Gene3D" id="3.40.30.10">
    <property type="entry name" value="Glutaredoxin"/>
    <property type="match status" value="1"/>
</dbReference>
<evidence type="ECO:0000313" key="2">
    <source>
        <dbReference type="EMBL" id="WOZ55680.1"/>
    </source>
</evidence>
<dbReference type="Pfam" id="PF00462">
    <property type="entry name" value="Glutaredoxin"/>
    <property type="match status" value="1"/>
</dbReference>
<dbReference type="EMBL" id="OR420741">
    <property type="protein sequence ID" value="WOZ55680.1"/>
    <property type="molecule type" value="Genomic_DNA"/>
</dbReference>
<dbReference type="PROSITE" id="PS51354">
    <property type="entry name" value="GLUTAREDOXIN_2"/>
    <property type="match status" value="1"/>
</dbReference>
<keyword evidence="3" id="KW-1185">Reference proteome</keyword>
<name>A0AAX4G3C3_9CAUD</name>
<proteinExistence type="predicted"/>
<evidence type="ECO:0000313" key="3">
    <source>
        <dbReference type="Proteomes" id="UP001301582"/>
    </source>
</evidence>
<accession>A0AAX4G3C3</accession>
<sequence length="79" mass="9321">MYPYVIIGQPNCVFCQKAKALLMEKYSDYHYFDLKTNPWLLELFKMSKLKTVPQIFSPEGDLIGGYEELEVYIQTMETQ</sequence>
<organism evidence="2 3">
    <name type="scientific">Roseobacter phage CRP-118</name>
    <dbReference type="NCBI Taxonomy" id="3072843"/>
    <lineage>
        <taxon>Viruses</taxon>
        <taxon>Duplodnaviria</taxon>
        <taxon>Heunggongvirae</taxon>
        <taxon>Uroviricota</taxon>
        <taxon>Caudoviricetes</taxon>
        <taxon>Autographivirales</taxon>
        <taxon>Autographivirales incertae sedis</taxon>
        <taxon>Shangxiadianvirus</taxon>
        <taxon>Shangxiadianvirus CRP118</taxon>
    </lineage>
</organism>
<protein>
    <submittedName>
        <fullName evidence="2">Glutaredoxin</fullName>
    </submittedName>
</protein>
<dbReference type="SUPFAM" id="SSF52833">
    <property type="entry name" value="Thioredoxin-like"/>
    <property type="match status" value="1"/>
</dbReference>
<dbReference type="Proteomes" id="UP001301582">
    <property type="component" value="Segment"/>
</dbReference>
<reference evidence="2 3" key="1">
    <citation type="submission" date="2023-08" db="EMBL/GenBank/DDBJ databases">
        <authorList>
            <person name="Du S."/>
            <person name="Wu Z."/>
            <person name="Wu Y."/>
            <person name="Yang M."/>
            <person name="Shao J."/>
            <person name="Liu H."/>
            <person name="Zhao Y."/>
            <person name="Zhang Z."/>
        </authorList>
    </citation>
    <scope>NUCLEOTIDE SEQUENCE [LARGE SCALE GENOMIC DNA]</scope>
</reference>
<dbReference type="InterPro" id="IPR002109">
    <property type="entry name" value="Glutaredoxin"/>
</dbReference>
<evidence type="ECO:0000259" key="1">
    <source>
        <dbReference type="Pfam" id="PF00462"/>
    </source>
</evidence>
<dbReference type="CDD" id="cd02066">
    <property type="entry name" value="GRX_family"/>
    <property type="match status" value="1"/>
</dbReference>
<dbReference type="InterPro" id="IPR036249">
    <property type="entry name" value="Thioredoxin-like_sf"/>
</dbReference>